<dbReference type="Proteomes" id="UP000198517">
    <property type="component" value="Unassembled WGS sequence"/>
</dbReference>
<organism evidence="2 3">
    <name type="scientific">Riemerella columbipharyngis</name>
    <dbReference type="NCBI Taxonomy" id="1071918"/>
    <lineage>
        <taxon>Bacteria</taxon>
        <taxon>Pseudomonadati</taxon>
        <taxon>Bacteroidota</taxon>
        <taxon>Flavobacteriia</taxon>
        <taxon>Flavobacteriales</taxon>
        <taxon>Weeksellaceae</taxon>
        <taxon>Riemerella</taxon>
    </lineage>
</organism>
<reference evidence="2 3" key="1">
    <citation type="submission" date="2016-10" db="EMBL/GenBank/DDBJ databases">
        <authorList>
            <person name="de Groot N.N."/>
        </authorList>
    </citation>
    <scope>NUCLEOTIDE SEQUENCE [LARGE SCALE GENOMIC DNA]</scope>
    <source>
        <strain evidence="2 3">DSM 24015</strain>
    </source>
</reference>
<dbReference type="OrthoDB" id="1259749at2"/>
<accession>A0A1G7A0P5</accession>
<dbReference type="STRING" id="1071918.SAMN05421544_1032"/>
<gene>
    <name evidence="2" type="ORF">SAMN05421544_1032</name>
</gene>
<evidence type="ECO:0000313" key="2">
    <source>
        <dbReference type="EMBL" id="SDE08392.1"/>
    </source>
</evidence>
<feature type="coiled-coil region" evidence="1">
    <location>
        <begin position="78"/>
        <end position="105"/>
    </location>
</feature>
<dbReference type="RefSeq" id="WP_092735934.1">
    <property type="nucleotide sequence ID" value="NZ_FNAS01000003.1"/>
</dbReference>
<protein>
    <submittedName>
        <fullName evidence="2">Uncharacterized protein</fullName>
    </submittedName>
</protein>
<name>A0A1G7A0P5_9FLAO</name>
<dbReference type="EMBL" id="FNAS01000003">
    <property type="protein sequence ID" value="SDE08392.1"/>
    <property type="molecule type" value="Genomic_DNA"/>
</dbReference>
<keyword evidence="1" id="KW-0175">Coiled coil</keyword>
<proteinExistence type="predicted"/>
<evidence type="ECO:0000256" key="1">
    <source>
        <dbReference type="SAM" id="Coils"/>
    </source>
</evidence>
<dbReference type="AlphaFoldDB" id="A0A1G7A0P5"/>
<sequence>MRNILHETLALDSIYRLLSLDERITIHRRIKGLPDELSLRAERVIFWVSDNNWRAPSIRYGDDRLLYYWDERTGWNPIEKYQKNNKKITTELKKIKNEFTRTNNRAAFRRAKA</sequence>
<evidence type="ECO:0000313" key="3">
    <source>
        <dbReference type="Proteomes" id="UP000198517"/>
    </source>
</evidence>
<keyword evidence="3" id="KW-1185">Reference proteome</keyword>